<evidence type="ECO:0000313" key="3">
    <source>
        <dbReference type="Proteomes" id="UP001642409"/>
    </source>
</evidence>
<dbReference type="AlphaFoldDB" id="A0AA86NGK8"/>
<dbReference type="EMBL" id="CATOUU010000181">
    <property type="protein sequence ID" value="CAI9919537.1"/>
    <property type="molecule type" value="Genomic_DNA"/>
</dbReference>
<dbReference type="EMBL" id="CAXDID020000315">
    <property type="protein sequence ID" value="CAL6075561.1"/>
    <property type="molecule type" value="Genomic_DNA"/>
</dbReference>
<reference evidence="2 3" key="2">
    <citation type="submission" date="2024-07" db="EMBL/GenBank/DDBJ databases">
        <authorList>
            <person name="Akdeniz Z."/>
        </authorList>
    </citation>
    <scope>NUCLEOTIDE SEQUENCE [LARGE SCALE GENOMIC DNA]</scope>
</reference>
<name>A0AA86NGK8_9EUKA</name>
<accession>A0AA86NGK8</accession>
<sequence>MSEQKQQVSFNIIFKLMELFNFGELVQLAKTSAKQESIDHEVFLRFKDVKSSCKLADLQQQRPMRSFLQFAPLSNFMSSEHGLQGRFCVMLPSRQKQIAVSFNAVFDQNACRNTFASYLPPQLLFSRVLLNFECNSFDFLELLGEPIIQPEIEITFDTPYKQKDLLLISVRLPQNMKTVEFVSIFNKKKIDVTVIYEKPPSENFKNILVRVGIEKTVNEREFERICRDNGAYVVRRGAQ</sequence>
<comment type="caution">
    <text evidence="1">The sequence shown here is derived from an EMBL/GenBank/DDBJ whole genome shotgun (WGS) entry which is preliminary data.</text>
</comment>
<keyword evidence="3" id="KW-1185">Reference proteome</keyword>
<organism evidence="1">
    <name type="scientific">Hexamita inflata</name>
    <dbReference type="NCBI Taxonomy" id="28002"/>
    <lineage>
        <taxon>Eukaryota</taxon>
        <taxon>Metamonada</taxon>
        <taxon>Diplomonadida</taxon>
        <taxon>Hexamitidae</taxon>
        <taxon>Hexamitinae</taxon>
        <taxon>Hexamita</taxon>
    </lineage>
</organism>
<evidence type="ECO:0000313" key="2">
    <source>
        <dbReference type="EMBL" id="CAL6075561.1"/>
    </source>
</evidence>
<proteinExistence type="predicted"/>
<reference evidence="1" key="1">
    <citation type="submission" date="2023-06" db="EMBL/GenBank/DDBJ databases">
        <authorList>
            <person name="Kurt Z."/>
        </authorList>
    </citation>
    <scope>NUCLEOTIDE SEQUENCE</scope>
</reference>
<protein>
    <submittedName>
        <fullName evidence="2">Hypothetical_protein</fullName>
    </submittedName>
</protein>
<evidence type="ECO:0000313" key="1">
    <source>
        <dbReference type="EMBL" id="CAI9919537.1"/>
    </source>
</evidence>
<dbReference type="Proteomes" id="UP001642409">
    <property type="component" value="Unassembled WGS sequence"/>
</dbReference>
<gene>
    <name evidence="2" type="ORF">HINF_LOCUS57265</name>
    <name evidence="1" type="ORF">HINF_LOCUS7182</name>
</gene>